<dbReference type="RefSeq" id="WP_231315275.1">
    <property type="nucleotide sequence ID" value="NZ_JAJODE010000070.1"/>
</dbReference>
<organism evidence="2 3">
    <name type="scientific">Neobacillus sedimentimangrovi</name>
    <dbReference type="NCBI Taxonomy" id="2699460"/>
    <lineage>
        <taxon>Bacteria</taxon>
        <taxon>Bacillati</taxon>
        <taxon>Bacillota</taxon>
        <taxon>Bacilli</taxon>
        <taxon>Bacillales</taxon>
        <taxon>Bacillaceae</taxon>
        <taxon>Neobacillus</taxon>
    </lineage>
</organism>
<evidence type="ECO:0000313" key="2">
    <source>
        <dbReference type="EMBL" id="MCD4840315.1"/>
    </source>
</evidence>
<evidence type="ECO:0008006" key="4">
    <source>
        <dbReference type="Google" id="ProtNLM"/>
    </source>
</evidence>
<protein>
    <recommendedName>
        <fullName evidence="4">LPXTG cell wall anchor domain-containing protein</fullName>
    </recommendedName>
</protein>
<dbReference type="EMBL" id="JAJODE010000070">
    <property type="protein sequence ID" value="MCD4840315.1"/>
    <property type="molecule type" value="Genomic_DNA"/>
</dbReference>
<reference evidence="2 3" key="1">
    <citation type="journal article" date="2023" name="Antonie Van Leeuwenhoek">
        <title>Unveiling the genomic potential of a novel thermostable glycoside hydrolases producing Neobacillus sedimentimangrovi UE25.</title>
        <authorList>
            <person name="Ejaz U."/>
            <person name="Saleem F."/>
            <person name="Rashid R."/>
            <person name="Hasan K.A."/>
            <person name="Syed M.N."/>
            <person name="Sohail M."/>
        </authorList>
    </citation>
    <scope>NUCLEOTIDE SEQUENCE [LARGE SCALE GENOMIC DNA]</scope>
    <source>
        <strain evidence="2 3">UE25</strain>
    </source>
</reference>
<keyword evidence="1" id="KW-0812">Transmembrane</keyword>
<accession>A0ABS8QM36</accession>
<proteinExistence type="predicted"/>
<dbReference type="Proteomes" id="UP001162836">
    <property type="component" value="Unassembled WGS sequence"/>
</dbReference>
<comment type="caution">
    <text evidence="2">The sequence shown here is derived from an EMBL/GenBank/DDBJ whole genome shotgun (WGS) entry which is preliminary data.</text>
</comment>
<evidence type="ECO:0000256" key="1">
    <source>
        <dbReference type="SAM" id="Phobius"/>
    </source>
</evidence>
<keyword evidence="1" id="KW-0472">Membrane</keyword>
<evidence type="ECO:0000313" key="3">
    <source>
        <dbReference type="Proteomes" id="UP001162836"/>
    </source>
</evidence>
<keyword evidence="1" id="KW-1133">Transmembrane helix</keyword>
<sequence length="48" mass="5353">MKESTTYVSPLTEWAPIIITSVSIIIIIAVIAFGVTLYKRNKKSKNDV</sequence>
<name>A0ABS8QM36_9BACI</name>
<keyword evidence="3" id="KW-1185">Reference proteome</keyword>
<gene>
    <name evidence="2" type="ORF">LRS37_15985</name>
</gene>
<feature type="transmembrane region" description="Helical" evidence="1">
    <location>
        <begin position="14"/>
        <end position="38"/>
    </location>
</feature>